<dbReference type="AlphaFoldDB" id="A0A7J0BGZ6"/>
<dbReference type="RefSeq" id="WP_174404665.1">
    <property type="nucleotide sequence ID" value="NZ_BLVO01000012.1"/>
</dbReference>
<proteinExistence type="predicted"/>
<reference evidence="1 2" key="1">
    <citation type="submission" date="2020-05" db="EMBL/GenBank/DDBJ databases">
        <title>Draft genome sequence of Desulfovibrio sp. strain HN2T.</title>
        <authorList>
            <person name="Ueno A."/>
            <person name="Tamazawa S."/>
            <person name="Tamamura S."/>
            <person name="Murakami T."/>
            <person name="Kiyama T."/>
            <person name="Inomata H."/>
            <person name="Amano Y."/>
            <person name="Miyakawa K."/>
            <person name="Tamaki H."/>
            <person name="Naganuma T."/>
            <person name="Kaneko K."/>
        </authorList>
    </citation>
    <scope>NUCLEOTIDE SEQUENCE [LARGE SCALE GENOMIC DNA]</scope>
    <source>
        <strain evidence="1 2">HN2</strain>
    </source>
</reference>
<evidence type="ECO:0000313" key="1">
    <source>
        <dbReference type="EMBL" id="GFM33017.1"/>
    </source>
</evidence>
<sequence length="181" mass="19912">MPGSGIPLGALFGSGLSAADSTLGSYLTVSEMFEEERNRKRELAFKADSYRNDAIIAEYEADHARAMASIRAKEIVRGFRRQNGAMRAGMAVSGVVISDGSAVDALMDRAAEAGRAKELAEYEGEMQAWRHENDAAAAHSQRRFTESQSRTTFASRYRQAKTVWTEANKVKDVWSNLADLL</sequence>
<keyword evidence="2" id="KW-1185">Reference proteome</keyword>
<name>A0A7J0BGZ6_9BACT</name>
<accession>A0A7J0BGZ6</accession>
<evidence type="ECO:0000313" key="2">
    <source>
        <dbReference type="Proteomes" id="UP000503840"/>
    </source>
</evidence>
<dbReference type="Proteomes" id="UP000503840">
    <property type="component" value="Unassembled WGS sequence"/>
</dbReference>
<protein>
    <submittedName>
        <fullName evidence="1">Uncharacterized protein</fullName>
    </submittedName>
</protein>
<dbReference type="EMBL" id="BLVO01000012">
    <property type="protein sequence ID" value="GFM33017.1"/>
    <property type="molecule type" value="Genomic_DNA"/>
</dbReference>
<organism evidence="1 2">
    <name type="scientific">Desulfovibrio subterraneus</name>
    <dbReference type="NCBI Taxonomy" id="2718620"/>
    <lineage>
        <taxon>Bacteria</taxon>
        <taxon>Pseudomonadati</taxon>
        <taxon>Thermodesulfobacteriota</taxon>
        <taxon>Desulfovibrionia</taxon>
        <taxon>Desulfovibrionales</taxon>
        <taxon>Desulfovibrionaceae</taxon>
        <taxon>Desulfovibrio</taxon>
    </lineage>
</organism>
<gene>
    <name evidence="1" type="ORF">DSM101010T_13820</name>
</gene>
<comment type="caution">
    <text evidence="1">The sequence shown here is derived from an EMBL/GenBank/DDBJ whole genome shotgun (WGS) entry which is preliminary data.</text>
</comment>